<feature type="compositionally biased region" description="Low complexity" evidence="6">
    <location>
        <begin position="220"/>
        <end position="251"/>
    </location>
</feature>
<feature type="chain" id="PRO_5044504832" evidence="7">
    <location>
        <begin position="29"/>
        <end position="1497"/>
    </location>
</feature>
<organism evidence="10 11">
    <name type="scientific">Clostridium beijerinckii</name>
    <name type="common">Clostridium MP</name>
    <dbReference type="NCBI Taxonomy" id="1520"/>
    <lineage>
        <taxon>Bacteria</taxon>
        <taxon>Bacillati</taxon>
        <taxon>Bacillota</taxon>
        <taxon>Clostridia</taxon>
        <taxon>Eubacteriales</taxon>
        <taxon>Clostridiaceae</taxon>
        <taxon>Clostridium</taxon>
    </lineage>
</organism>
<comment type="similarity">
    <text evidence="1">Belongs to the glycosyl hydrolase 32 family.</text>
</comment>
<feature type="domain" description="Glycosyl hydrolase family 32 N-terminal" evidence="8">
    <location>
        <begin position="349"/>
        <end position="680"/>
    </location>
</feature>
<dbReference type="Pfam" id="PF08244">
    <property type="entry name" value="Glyco_hydro_32C"/>
    <property type="match status" value="1"/>
</dbReference>
<dbReference type="Pfam" id="PF01473">
    <property type="entry name" value="Choline_bind_1"/>
    <property type="match status" value="1"/>
</dbReference>
<dbReference type="EMBL" id="CP073653">
    <property type="protein sequence ID" value="QUN34103.1"/>
    <property type="molecule type" value="Genomic_DNA"/>
</dbReference>
<dbReference type="SUPFAM" id="SSF69360">
    <property type="entry name" value="Cell wall binding repeat"/>
    <property type="match status" value="1"/>
</dbReference>
<accession>A0AB74VCB8</accession>
<gene>
    <name evidence="10" type="ORF">KEC93_19485</name>
</gene>
<dbReference type="Proteomes" id="UP000679373">
    <property type="component" value="Chromosome"/>
</dbReference>
<feature type="repeat" description="Cell wall-binding" evidence="5">
    <location>
        <begin position="47"/>
        <end position="66"/>
    </location>
</feature>
<name>A0AB74VCB8_CLOBE</name>
<dbReference type="Pfam" id="PF00251">
    <property type="entry name" value="Glyco_hydro_32N"/>
    <property type="match status" value="1"/>
</dbReference>
<dbReference type="SMART" id="SM00640">
    <property type="entry name" value="Glyco_32"/>
    <property type="match status" value="1"/>
</dbReference>
<keyword evidence="7" id="KW-0732">Signal</keyword>
<protein>
    <submittedName>
        <fullName evidence="10">GH32 C-terminal domain-containing protein</fullName>
    </submittedName>
</protein>
<feature type="repeat" description="Cell wall-binding" evidence="5">
    <location>
        <begin position="67"/>
        <end position="86"/>
    </location>
</feature>
<keyword evidence="4" id="KW-0326">Glycosidase</keyword>
<keyword evidence="2" id="KW-0677">Repeat</keyword>
<evidence type="ECO:0000313" key="10">
    <source>
        <dbReference type="EMBL" id="QUN34103.1"/>
    </source>
</evidence>
<feature type="repeat" description="Cell wall-binding" evidence="5">
    <location>
        <begin position="87"/>
        <end position="106"/>
    </location>
</feature>
<evidence type="ECO:0000256" key="4">
    <source>
        <dbReference type="ARBA" id="ARBA00023295"/>
    </source>
</evidence>
<dbReference type="Gene3D" id="2.10.270.10">
    <property type="entry name" value="Cholin Binding"/>
    <property type="match status" value="2"/>
</dbReference>
<keyword evidence="3" id="KW-0378">Hydrolase</keyword>
<feature type="signal peptide" evidence="7">
    <location>
        <begin position="1"/>
        <end position="28"/>
    </location>
</feature>
<dbReference type="Gene3D" id="2.60.40.1080">
    <property type="match status" value="1"/>
</dbReference>
<evidence type="ECO:0000256" key="5">
    <source>
        <dbReference type="PROSITE-ProRule" id="PRU00591"/>
    </source>
</evidence>
<proteinExistence type="inferred from homology"/>
<dbReference type="PANTHER" id="PTHR42800">
    <property type="entry name" value="EXOINULINASE INUD (AFU_ORTHOLOGUE AFUA_5G00480)"/>
    <property type="match status" value="1"/>
</dbReference>
<dbReference type="Gene3D" id="2.60.120.560">
    <property type="entry name" value="Exo-inulinase, domain 1"/>
    <property type="match status" value="3"/>
</dbReference>
<dbReference type="InterPro" id="IPR023296">
    <property type="entry name" value="Glyco_hydro_beta-prop_sf"/>
</dbReference>
<evidence type="ECO:0000259" key="9">
    <source>
        <dbReference type="Pfam" id="PF08244"/>
    </source>
</evidence>
<dbReference type="Gene3D" id="2.115.10.20">
    <property type="entry name" value="Glycosyl hydrolase domain, family 43"/>
    <property type="match status" value="1"/>
</dbReference>
<dbReference type="PANTHER" id="PTHR42800:SF3">
    <property type="entry name" value="GLYCOSYL HYDROLASE FAMILY 32 N-TERMINAL DOMAIN-CONTAINING PROTEIN"/>
    <property type="match status" value="1"/>
</dbReference>
<dbReference type="Pfam" id="PF19127">
    <property type="entry name" value="Choline_bind_3"/>
    <property type="match status" value="2"/>
</dbReference>
<dbReference type="PROSITE" id="PS51170">
    <property type="entry name" value="CW"/>
    <property type="match status" value="5"/>
</dbReference>
<evidence type="ECO:0000259" key="8">
    <source>
        <dbReference type="Pfam" id="PF00251"/>
    </source>
</evidence>
<dbReference type="GO" id="GO:0004575">
    <property type="term" value="F:sucrose alpha-glucosidase activity"/>
    <property type="evidence" value="ECO:0007669"/>
    <property type="project" value="TreeGrafter"/>
</dbReference>
<dbReference type="SUPFAM" id="SSF49899">
    <property type="entry name" value="Concanavalin A-like lectins/glucanases"/>
    <property type="match status" value="1"/>
</dbReference>
<feature type="region of interest" description="Disordered" evidence="6">
    <location>
        <begin position="206"/>
        <end position="252"/>
    </location>
</feature>
<evidence type="ECO:0000256" key="2">
    <source>
        <dbReference type="ARBA" id="ARBA00022737"/>
    </source>
</evidence>
<dbReference type="GO" id="GO:0005737">
    <property type="term" value="C:cytoplasm"/>
    <property type="evidence" value="ECO:0007669"/>
    <property type="project" value="TreeGrafter"/>
</dbReference>
<evidence type="ECO:0000256" key="3">
    <source>
        <dbReference type="ARBA" id="ARBA00022801"/>
    </source>
</evidence>
<dbReference type="InterPro" id="IPR018337">
    <property type="entry name" value="Cell_wall/Cho-bd_repeat"/>
</dbReference>
<evidence type="ECO:0000256" key="7">
    <source>
        <dbReference type="SAM" id="SignalP"/>
    </source>
</evidence>
<dbReference type="InterPro" id="IPR013189">
    <property type="entry name" value="Glyco_hydro_32_C"/>
</dbReference>
<dbReference type="SUPFAM" id="SSF75005">
    <property type="entry name" value="Arabinanase/levansucrase/invertase"/>
    <property type="match status" value="1"/>
</dbReference>
<feature type="repeat" description="Cell wall-binding" evidence="5">
    <location>
        <begin position="127"/>
        <end position="146"/>
    </location>
</feature>
<dbReference type="InterPro" id="IPR013320">
    <property type="entry name" value="ConA-like_dom_sf"/>
</dbReference>
<evidence type="ECO:0000313" key="11">
    <source>
        <dbReference type="Proteomes" id="UP000679373"/>
    </source>
</evidence>
<dbReference type="InterPro" id="IPR001362">
    <property type="entry name" value="Glyco_hydro_32"/>
</dbReference>
<dbReference type="CDD" id="cd18622">
    <property type="entry name" value="GH32_Inu-like"/>
    <property type="match status" value="1"/>
</dbReference>
<reference evidence="10" key="1">
    <citation type="submission" date="2021-04" db="EMBL/GenBank/DDBJ databases">
        <title>Complete genome sequence of the type strain Clostridium beijerinckii NRRL B-598.</title>
        <authorList>
            <person name="Sedlar K."/>
            <person name="Branska B."/>
            <person name="Bezdicek M."/>
            <person name="Nykrynova M."/>
            <person name="Lengerova M."/>
            <person name="Skutkova H."/>
            <person name="Patakova P."/>
        </authorList>
    </citation>
    <scope>NUCLEOTIDE SEQUENCE</scope>
    <source>
        <strain evidence="10">DSM 791</strain>
    </source>
</reference>
<dbReference type="Gene3D" id="1.20.1270.90">
    <property type="entry name" value="AF1782-like"/>
    <property type="match status" value="1"/>
</dbReference>
<dbReference type="RefSeq" id="WP_077868438.1">
    <property type="nucleotide sequence ID" value="NZ_BKAK01000046.1"/>
</dbReference>
<dbReference type="GeneID" id="66346754"/>
<feature type="repeat" description="Cell wall-binding" evidence="5">
    <location>
        <begin position="107"/>
        <end position="126"/>
    </location>
</feature>
<evidence type="ECO:0000256" key="6">
    <source>
        <dbReference type="SAM" id="MobiDB-lite"/>
    </source>
</evidence>
<evidence type="ECO:0000256" key="1">
    <source>
        <dbReference type="ARBA" id="ARBA00009902"/>
    </source>
</evidence>
<dbReference type="InterPro" id="IPR013148">
    <property type="entry name" value="Glyco_hydro_32_N"/>
</dbReference>
<keyword evidence="11" id="KW-1185">Reference proteome</keyword>
<feature type="domain" description="Glycosyl hydrolase family 32 C-terminal" evidence="9">
    <location>
        <begin position="683"/>
        <end position="841"/>
    </location>
</feature>
<dbReference type="GO" id="GO:0005987">
    <property type="term" value="P:sucrose catabolic process"/>
    <property type="evidence" value="ECO:0007669"/>
    <property type="project" value="TreeGrafter"/>
</dbReference>
<sequence>MKKLKLKLIAITVATMTTATFTSVSASAAWIQNEGNWNYLSDSGEMKTGWVNDNGAWYYLDNSGTMKTGWVNDSSTWYYMQPSGEMKTGWVNDNGAWYYLDNSGTMKTGWINDSGTWYYMQPSGAMKTGWISDNGTWYFADTSGTMQTGVVKIDGKTYYLDETTGAMRVGDITINGTTHTFAQSGEAIGSDLVPTKTFNSNGVKVAETSTQGNSDKTSDNNKSNTTTSEQSNSTSTTSSGKSHHSSGSSSTKVNKEALINAITIAKTKYEAAVEGTDAGQYSVGSKAIFKAAIDAAQAVSDNTGFTQKDIDSAVTALASATTIFNDSLNKDVDSSTSTNYLEDYRDQYHFSVAKAWGNDPNGMVYYNGEWHLFYQYYPDDAVWGPMHWGQSVSTDLIHWKELGIALEPGDDDVMGKGSRYIYSGSAVVDKNDSTGFFDGGSGLVAIYTQHIEGNKLTDEECDYLGVAHGTVSNTEEQSIAYSKDNGRTWTKYNGGGEPVLKITDDPLKRPAEFRDPKVFYNEEAGKWFMVVAGGPLRFFSSDNLIDWKPEAMQPEITTECPDFFKMKVEGTDQEKWVLNQAGRYYRIGDFKQVDGKWTFVPETGAIQMNFSKDSYAAQTYYGTGENGTPDGRRIMINWMNNWDYCNQVKKITGTFNGSYTLQNELKLVQTDDGIRLIQEPIEEYKSLRQTPTTYDGVISSNTADNAAININNLSGSQYEIVAEFEPDATTTECGFKLRVGKDVNQETIVKYDVETGEVVIDRSKSGKTPVSGSAFANSYSSAVNKTADGKIQLHIFVDAASVEVYGNDGEVAGTAQIFPDRNSTGIEVYSVGGNTKANITYYPLKGIWNNENASALSLSESALNKEVGDEFTIYTSVLPSTLTQGVTWNISNPSIVTILSQDDKKTTFRVLGEGNTNLIATSKDGKLQKTTTLSVVNRSLPSTFSGLSNVEASGSDWYKDGDAYVANGSGDGFAMLDEKNYDSTATYTFETDVEIAKGTAGLVLGSAVKNSPSEGSVVANLTREGAWRLFKFPGGANLPDNEHGSGNITPDVNGKYHMKAVLKGNHIQYYINDKLMDEVDYNFSAPGNFGFNIYNGNVKFTNAKLTVAGSDTSSLGIVKTNYEQNMGDEFTVYANQDVKYKIGNQDVVQIINGTDSKKTTFKVVGAGETTLTVTPVSGSASPVIINVSGYDINPDATPGLITGLKNFTTSGAGKWYVKTATNTGDTSYAVKSTGDTFAMSSTKVSATNDANYNLETEATVLNPDDNCAPSLVLFSKSKDNPKDGSLVFNVQTNNGHWKVFEFGGSLIGEGNITPTEDGKYDLKVDVVGQTVKYFINGQELLSTSDFTQRSGYVGLMSWNANTEFRNTVFKSVDTVIGSDIAVTTGAAVAKPVSTISDTIGNDIRVTTGAAITVATPVTGETPVSTIDDTDQYTATIEWNENPAIFEANKVYTATITIKPKEGYTIMGVPKDYFKIDGAIATNDADSGVIKAVFPETN</sequence>